<evidence type="ECO:0000259" key="2">
    <source>
        <dbReference type="Pfam" id="PF20151"/>
    </source>
</evidence>
<keyword evidence="1" id="KW-0472">Membrane</keyword>
<evidence type="ECO:0000256" key="1">
    <source>
        <dbReference type="SAM" id="Phobius"/>
    </source>
</evidence>
<accession>A0A164Q718</accession>
<keyword evidence="1" id="KW-1133">Transmembrane helix</keyword>
<dbReference type="InterPro" id="IPR045340">
    <property type="entry name" value="DUF6533"/>
</dbReference>
<feature type="transmembrane region" description="Helical" evidence="1">
    <location>
        <begin position="225"/>
        <end position="245"/>
    </location>
</feature>
<feature type="domain" description="DUF6533" evidence="2">
    <location>
        <begin position="32"/>
        <end position="72"/>
    </location>
</feature>
<evidence type="ECO:0000313" key="3">
    <source>
        <dbReference type="EMBL" id="KZS89390.1"/>
    </source>
</evidence>
<dbReference type="EMBL" id="KV419428">
    <property type="protein sequence ID" value="KZS89390.1"/>
    <property type="molecule type" value="Genomic_DNA"/>
</dbReference>
<dbReference type="AlphaFoldDB" id="A0A164Q718"/>
<proteinExistence type="predicted"/>
<gene>
    <name evidence="3" type="ORF">SISNIDRAFT_458891</name>
</gene>
<feature type="transmembrane region" description="Helical" evidence="1">
    <location>
        <begin position="184"/>
        <end position="205"/>
    </location>
</feature>
<keyword evidence="1" id="KW-0812">Transmembrane</keyword>
<reference evidence="3 4" key="1">
    <citation type="journal article" date="2016" name="Mol. Biol. Evol.">
        <title>Comparative Genomics of Early-Diverging Mushroom-Forming Fungi Provides Insights into the Origins of Lignocellulose Decay Capabilities.</title>
        <authorList>
            <person name="Nagy L.G."/>
            <person name="Riley R."/>
            <person name="Tritt A."/>
            <person name="Adam C."/>
            <person name="Daum C."/>
            <person name="Floudas D."/>
            <person name="Sun H."/>
            <person name="Yadav J.S."/>
            <person name="Pangilinan J."/>
            <person name="Larsson K.H."/>
            <person name="Matsuura K."/>
            <person name="Barry K."/>
            <person name="Labutti K."/>
            <person name="Kuo R."/>
            <person name="Ohm R.A."/>
            <person name="Bhattacharya S.S."/>
            <person name="Shirouzu T."/>
            <person name="Yoshinaga Y."/>
            <person name="Martin F.M."/>
            <person name="Grigoriev I.V."/>
            <person name="Hibbett D.S."/>
        </authorList>
    </citation>
    <scope>NUCLEOTIDE SEQUENCE [LARGE SCALE GENOMIC DNA]</scope>
    <source>
        <strain evidence="3 4">HHB9708</strain>
    </source>
</reference>
<keyword evidence="4" id="KW-1185">Reference proteome</keyword>
<feature type="transmembrane region" description="Helical" evidence="1">
    <location>
        <begin position="25"/>
        <end position="45"/>
    </location>
</feature>
<dbReference type="OrthoDB" id="2745134at2759"/>
<dbReference type="Proteomes" id="UP000076722">
    <property type="component" value="Unassembled WGS sequence"/>
</dbReference>
<dbReference type="Pfam" id="PF20151">
    <property type="entry name" value="DUF6533"/>
    <property type="match status" value="1"/>
</dbReference>
<organism evidence="3 4">
    <name type="scientific">Sistotremastrum niveocremeum HHB9708</name>
    <dbReference type="NCBI Taxonomy" id="1314777"/>
    <lineage>
        <taxon>Eukaryota</taxon>
        <taxon>Fungi</taxon>
        <taxon>Dikarya</taxon>
        <taxon>Basidiomycota</taxon>
        <taxon>Agaricomycotina</taxon>
        <taxon>Agaricomycetes</taxon>
        <taxon>Sistotremastrales</taxon>
        <taxon>Sistotremastraceae</taxon>
        <taxon>Sertulicium</taxon>
        <taxon>Sertulicium niveocremeum</taxon>
    </lineage>
</organism>
<sequence length="331" mass="37698">MSTPAQSAVPDLNAIITLAQQAQAIQFYFCTAFTLVIYDYLLTLNQEIRTMWKQEKSLVFFLFILNRYYTIFALTVVTVGFFSPLLTPSVSMCARYAQFIPFGVSIPLLLIPGLLMTLRIWALYERNKIVLIYLLGLLVSQVALCFWIYSSPGHQALTFPDVDIEPFHLCIEIGPPQLGLLTSLYQWTETLFDVSVFTLTMLRTIKWSRADRQGTLLQRIVRDGALYFAVIFTTNLVWVLMIMFAPPGLKYINGMPTLALVSIMMNRITMDLRSTAYGPTTVLTTQDLEFSPRNSVPDTSVTSLTRNWRKPWREDSTQLTSVLEDTETSES</sequence>
<evidence type="ECO:0000313" key="4">
    <source>
        <dbReference type="Proteomes" id="UP000076722"/>
    </source>
</evidence>
<feature type="transmembrane region" description="Helical" evidence="1">
    <location>
        <begin position="99"/>
        <end position="118"/>
    </location>
</feature>
<feature type="transmembrane region" description="Helical" evidence="1">
    <location>
        <begin position="57"/>
        <end position="79"/>
    </location>
</feature>
<feature type="transmembrane region" description="Helical" evidence="1">
    <location>
        <begin position="130"/>
        <end position="149"/>
    </location>
</feature>
<protein>
    <recommendedName>
        <fullName evidence="2">DUF6533 domain-containing protein</fullName>
    </recommendedName>
</protein>
<dbReference type="STRING" id="1314777.A0A164Q718"/>
<name>A0A164Q718_9AGAM</name>